<gene>
    <name evidence="3" type="ORF">I312_04013</name>
</gene>
<dbReference type="OrthoDB" id="1751210at2759"/>
<reference evidence="3" key="1">
    <citation type="submission" date="2015-01" db="EMBL/GenBank/DDBJ databases">
        <title>The Genome Sequence of Cryptococcus gattii CA1280.</title>
        <authorList>
            <consortium name="The Broad Institute Genomics Platform"/>
            <person name="Cuomo C."/>
            <person name="Litvintseva A."/>
            <person name="Chen Y."/>
            <person name="Heitman J."/>
            <person name="Sun S."/>
            <person name="Springer D."/>
            <person name="Dromer F."/>
            <person name="Young S."/>
            <person name="Zeng Q."/>
            <person name="Gargeya S."/>
            <person name="Abouelleil A."/>
            <person name="Alvarado L."/>
            <person name="Chapman S.B."/>
            <person name="Gainer-Dewar J."/>
            <person name="Goldberg J."/>
            <person name="Griggs A."/>
            <person name="Gujja S."/>
            <person name="Hansen M."/>
            <person name="Howarth C."/>
            <person name="Imamovic A."/>
            <person name="Larimer J."/>
            <person name="Murphy C."/>
            <person name="Naylor J."/>
            <person name="Pearson M."/>
            <person name="Priest M."/>
            <person name="Roberts A."/>
            <person name="Saif S."/>
            <person name="Shea T."/>
            <person name="Sykes S."/>
            <person name="Wortman J."/>
            <person name="Nusbaum C."/>
            <person name="Birren B."/>
        </authorList>
    </citation>
    <scope>NUCLEOTIDE SEQUENCE [LARGE SCALE GENOMIC DNA]</scope>
    <source>
        <strain evidence="3">CA1280</strain>
    </source>
</reference>
<feature type="region of interest" description="Disordered" evidence="1">
    <location>
        <begin position="575"/>
        <end position="665"/>
    </location>
</feature>
<accession>A0A0D0VGH5</accession>
<feature type="region of interest" description="Disordered" evidence="1">
    <location>
        <begin position="522"/>
        <end position="563"/>
    </location>
</feature>
<feature type="domain" description="DUF7082" evidence="2">
    <location>
        <begin position="361"/>
        <end position="516"/>
    </location>
</feature>
<feature type="compositionally biased region" description="Low complexity" evidence="1">
    <location>
        <begin position="545"/>
        <end position="558"/>
    </location>
</feature>
<sequence length="780" mass="85091">MYSSRQIDQPSQLSQHISAEATVSSTHPQHYCMPGSQTVFNSVAVPLSPSFSLSPEVQHIPAHHSYPPLFLSPGSPCLSDSPHMIHYGISSPIIGSYPESQSSPRVSSRAGDSHVIVHHWGPVQGISGSQITVKCDIETAFLSRPDRSVTPSAGSPGQMTKTLRMVFGSYPVLTKVENLKGNTERNTCFLRVTVPDWSLTGAVSDDTGGGGIVPVSLQILADDINILKTVHLGHFIYTEGVTPKYTGDYLESAKHSSPIPAIQRRTASGPVSISELQSYSSSQYLMHSRPPAVRHVSESYVPSIHKTYAQSSQTFHPSIPLSNISNTASFHSQPNLMRSSHVIGGVPAQSTPTAQISTGYKAALSITGDLSTVGKGWTTDEWHTRRRLVQFWRRQEGTTIHTQFRVISQSEWSSSQSSIVISCVFWEEKNSCYITSVDIIYLLEALVGTHFTVEEKNRIRRNLEGFRPITVDKSKPDTESFFAEIMNLPNPRPRNIEKNVKVYAWDCLEAALQKIIGKYSASSPTTHSSSVRPIMTPCPPSTSISMPSTGLPTPSSLPEVGSPLKSYNHLPNSLFPTSVRHTHHGMPPSLASRSSDESFYGVQQLNSKQPQPSSTRTSSSSSVTQITTPVQPFFSGTTSSPSSMYASNVGRSTCHVTQRDEKSDGNADIGLYFDMPPVYSQAVNATDNANLSLSGPIPPSPSLSEMYSAPLHYPSPSSYVQFQPSYTPSVAHVEQQQAAQHHESLGQNHDARMVYSTYPDIQGQGHGGIEAKIKSLHTEF</sequence>
<protein>
    <submittedName>
        <fullName evidence="3">Transcriptional regulator Medusa</fullName>
    </submittedName>
</protein>
<dbReference type="PANTHER" id="PTHR39463">
    <property type="entry name" value="MEDUSA"/>
    <property type="match status" value="1"/>
</dbReference>
<dbReference type="GO" id="GO:0005634">
    <property type="term" value="C:nucleus"/>
    <property type="evidence" value="ECO:0007669"/>
    <property type="project" value="TreeGrafter"/>
</dbReference>
<proteinExistence type="predicted"/>
<evidence type="ECO:0000256" key="1">
    <source>
        <dbReference type="SAM" id="MobiDB-lite"/>
    </source>
</evidence>
<name>A0A0D0VGH5_CRYGA</name>
<evidence type="ECO:0000259" key="2">
    <source>
        <dbReference type="Pfam" id="PF23305"/>
    </source>
</evidence>
<dbReference type="PANTHER" id="PTHR39463:SF1">
    <property type="entry name" value="MEDUSA"/>
    <property type="match status" value="1"/>
</dbReference>
<dbReference type="AlphaFoldDB" id="A0A0D0VGH5"/>
<dbReference type="HOGENOM" id="CLU_359024_0_0_1"/>
<organism evidence="3">
    <name type="scientific">Cryptococcus bacillisporus CA1280</name>
    <dbReference type="NCBI Taxonomy" id="1296109"/>
    <lineage>
        <taxon>Eukaryota</taxon>
        <taxon>Fungi</taxon>
        <taxon>Dikarya</taxon>
        <taxon>Basidiomycota</taxon>
        <taxon>Agaricomycotina</taxon>
        <taxon>Tremellomycetes</taxon>
        <taxon>Tremellales</taxon>
        <taxon>Cryptococcaceae</taxon>
        <taxon>Cryptococcus</taxon>
        <taxon>Cryptococcus gattii species complex</taxon>
    </lineage>
</organism>
<dbReference type="InterPro" id="IPR055509">
    <property type="entry name" value="DUF7082"/>
</dbReference>
<feature type="compositionally biased region" description="Polar residues" evidence="1">
    <location>
        <begin position="644"/>
        <end position="656"/>
    </location>
</feature>
<evidence type="ECO:0000313" key="3">
    <source>
        <dbReference type="EMBL" id="KIR46526.1"/>
    </source>
</evidence>
<dbReference type="EMBL" id="KN847983">
    <property type="protein sequence ID" value="KIR46526.1"/>
    <property type="molecule type" value="Genomic_DNA"/>
</dbReference>
<feature type="compositionally biased region" description="Low complexity" evidence="1">
    <location>
        <begin position="607"/>
        <end position="643"/>
    </location>
</feature>
<dbReference type="Pfam" id="PF23305">
    <property type="entry name" value="DUF7082"/>
    <property type="match status" value="1"/>
</dbReference>